<reference evidence="1" key="1">
    <citation type="journal article" date="2014" name="Front. Microbiol.">
        <title>High frequency of phylogenetically diverse reductive dehalogenase-homologous genes in deep subseafloor sedimentary metagenomes.</title>
        <authorList>
            <person name="Kawai M."/>
            <person name="Futagami T."/>
            <person name="Toyoda A."/>
            <person name="Takaki Y."/>
            <person name="Nishi S."/>
            <person name="Hori S."/>
            <person name="Arai W."/>
            <person name="Tsubouchi T."/>
            <person name="Morono Y."/>
            <person name="Uchiyama I."/>
            <person name="Ito T."/>
            <person name="Fujiyama A."/>
            <person name="Inagaki F."/>
            <person name="Takami H."/>
        </authorList>
    </citation>
    <scope>NUCLEOTIDE SEQUENCE</scope>
    <source>
        <strain evidence="1">Expedition CK06-06</strain>
    </source>
</reference>
<proteinExistence type="predicted"/>
<protein>
    <recommendedName>
        <fullName evidence="2">DUF397 domain-containing protein</fullName>
    </recommendedName>
</protein>
<gene>
    <name evidence="1" type="ORF">S03H2_19224</name>
</gene>
<dbReference type="EMBL" id="BARU01010026">
    <property type="protein sequence ID" value="GAH44304.1"/>
    <property type="molecule type" value="Genomic_DNA"/>
</dbReference>
<organism evidence="1">
    <name type="scientific">marine sediment metagenome</name>
    <dbReference type="NCBI Taxonomy" id="412755"/>
    <lineage>
        <taxon>unclassified sequences</taxon>
        <taxon>metagenomes</taxon>
        <taxon>ecological metagenomes</taxon>
    </lineage>
</organism>
<evidence type="ECO:0008006" key="2">
    <source>
        <dbReference type="Google" id="ProtNLM"/>
    </source>
</evidence>
<name>X1GRQ2_9ZZZZ</name>
<accession>X1GRQ2</accession>
<sequence>MKIVSLCTKDSCCPVVKITDTQVEIGEKDNRCVLTKDQWETLKKKILKKEF</sequence>
<evidence type="ECO:0000313" key="1">
    <source>
        <dbReference type="EMBL" id="GAH44304.1"/>
    </source>
</evidence>
<dbReference type="AlphaFoldDB" id="X1GRQ2"/>
<comment type="caution">
    <text evidence="1">The sequence shown here is derived from an EMBL/GenBank/DDBJ whole genome shotgun (WGS) entry which is preliminary data.</text>
</comment>